<evidence type="ECO:0000256" key="1">
    <source>
        <dbReference type="ARBA" id="ARBA00004141"/>
    </source>
</evidence>
<comment type="subcellular location">
    <subcellularLocation>
        <location evidence="1">Membrane</location>
        <topology evidence="1">Multi-pass membrane protein</topology>
    </subcellularLocation>
</comment>
<sequence>MGTLIFGILFLAINWDSIIAPTETNFMKPFDTFYEVLAIGMVYYLLKDIYKGRSFGKRLLGIGVRDLDNDSVTPGAFRLLVRNVTIILWPIEIFLLVVSQRRLGDIIAKTNVKKL</sequence>
<evidence type="ECO:0000256" key="3">
    <source>
        <dbReference type="ARBA" id="ARBA00022989"/>
    </source>
</evidence>
<evidence type="ECO:0000313" key="7">
    <source>
        <dbReference type="Proteomes" id="UP000250369"/>
    </source>
</evidence>
<organism evidence="6 7">
    <name type="scientific">Paenibacillus contaminans</name>
    <dbReference type="NCBI Taxonomy" id="450362"/>
    <lineage>
        <taxon>Bacteria</taxon>
        <taxon>Bacillati</taxon>
        <taxon>Bacillota</taxon>
        <taxon>Bacilli</taxon>
        <taxon>Bacillales</taxon>
        <taxon>Paenibacillaceae</taxon>
        <taxon>Paenibacillus</taxon>
    </lineage>
</organism>
<feature type="domain" description="RDD" evidence="5">
    <location>
        <begin position="6"/>
        <end position="97"/>
    </location>
</feature>
<evidence type="ECO:0000313" key="6">
    <source>
        <dbReference type="EMBL" id="RAV20733.1"/>
    </source>
</evidence>
<proteinExistence type="predicted"/>
<keyword evidence="4" id="KW-0472">Membrane</keyword>
<keyword evidence="3" id="KW-1133">Transmembrane helix</keyword>
<gene>
    <name evidence="6" type="ORF">DQG23_14605</name>
</gene>
<dbReference type="AlphaFoldDB" id="A0A329MPS4"/>
<reference evidence="6 7" key="1">
    <citation type="journal article" date="2009" name="Int. J. Syst. Evol. Microbiol.">
        <title>Paenibacillus contaminans sp. nov., isolated from a contaminated laboratory plate.</title>
        <authorList>
            <person name="Chou J.H."/>
            <person name="Lee J.H."/>
            <person name="Lin M.C."/>
            <person name="Chang P.S."/>
            <person name="Arun A.B."/>
            <person name="Young C.C."/>
            <person name="Chen W.M."/>
        </authorList>
    </citation>
    <scope>NUCLEOTIDE SEQUENCE [LARGE SCALE GENOMIC DNA]</scope>
    <source>
        <strain evidence="6 7">CKOBP-6</strain>
    </source>
</reference>
<dbReference type="EMBL" id="QMFB01000007">
    <property type="protein sequence ID" value="RAV20733.1"/>
    <property type="molecule type" value="Genomic_DNA"/>
</dbReference>
<accession>A0A329MPS4</accession>
<evidence type="ECO:0000259" key="5">
    <source>
        <dbReference type="Pfam" id="PF06271"/>
    </source>
</evidence>
<dbReference type="InterPro" id="IPR010432">
    <property type="entry name" value="RDD"/>
</dbReference>
<evidence type="ECO:0000256" key="2">
    <source>
        <dbReference type="ARBA" id="ARBA00022692"/>
    </source>
</evidence>
<name>A0A329MPS4_9BACL</name>
<evidence type="ECO:0000256" key="4">
    <source>
        <dbReference type="ARBA" id="ARBA00023136"/>
    </source>
</evidence>
<dbReference type="Pfam" id="PF06271">
    <property type="entry name" value="RDD"/>
    <property type="match status" value="1"/>
</dbReference>
<dbReference type="Proteomes" id="UP000250369">
    <property type="component" value="Unassembled WGS sequence"/>
</dbReference>
<keyword evidence="7" id="KW-1185">Reference proteome</keyword>
<dbReference type="GO" id="GO:0016020">
    <property type="term" value="C:membrane"/>
    <property type="evidence" value="ECO:0007669"/>
    <property type="project" value="UniProtKB-SubCell"/>
</dbReference>
<comment type="caution">
    <text evidence="6">The sequence shown here is derived from an EMBL/GenBank/DDBJ whole genome shotgun (WGS) entry which is preliminary data.</text>
</comment>
<protein>
    <recommendedName>
        <fullName evidence="5">RDD domain-containing protein</fullName>
    </recommendedName>
</protein>
<keyword evidence="2" id="KW-0812">Transmembrane</keyword>